<reference evidence="9" key="2">
    <citation type="submission" date="2024-06" db="EMBL/GenBank/DDBJ databases">
        <authorList>
            <person name="Plum-Jensen L.E."/>
            <person name="Schramm A."/>
            <person name="Marshall I.P.G."/>
        </authorList>
    </citation>
    <scope>NUCLEOTIDE SEQUENCE</scope>
    <source>
        <strain evidence="9">Rat1</strain>
    </source>
</reference>
<keyword evidence="6 8" id="KW-0472">Membrane</keyword>
<dbReference type="PANTHER" id="PTHR22926">
    <property type="entry name" value="PHOSPHO-N-ACETYLMURAMOYL-PENTAPEPTIDE-TRANSFERASE"/>
    <property type="match status" value="1"/>
</dbReference>
<evidence type="ECO:0000256" key="4">
    <source>
        <dbReference type="ARBA" id="ARBA00022692"/>
    </source>
</evidence>
<dbReference type="PANTHER" id="PTHR22926:SF3">
    <property type="entry name" value="UNDECAPRENYL-PHOSPHATE ALPHA-N-ACETYLGLUCOSAMINYL 1-PHOSPHATE TRANSFERASE"/>
    <property type="match status" value="1"/>
</dbReference>
<feature type="transmembrane region" description="Helical" evidence="8">
    <location>
        <begin position="111"/>
        <end position="129"/>
    </location>
</feature>
<comment type="subcellular location">
    <subcellularLocation>
        <location evidence="1">Cell membrane</location>
        <topology evidence="1">Multi-pass membrane protein</topology>
    </subcellularLocation>
</comment>
<evidence type="ECO:0000256" key="3">
    <source>
        <dbReference type="ARBA" id="ARBA00022679"/>
    </source>
</evidence>
<dbReference type="GO" id="GO:0005886">
    <property type="term" value="C:plasma membrane"/>
    <property type="evidence" value="ECO:0007669"/>
    <property type="project" value="UniProtKB-SubCell"/>
</dbReference>
<dbReference type="EC" id="2.7.8.-" evidence="9"/>
<evidence type="ECO:0000256" key="5">
    <source>
        <dbReference type="ARBA" id="ARBA00022989"/>
    </source>
</evidence>
<gene>
    <name evidence="9" type="ORF">Q3M24_21825</name>
</gene>
<evidence type="ECO:0000256" key="8">
    <source>
        <dbReference type="SAM" id="Phobius"/>
    </source>
</evidence>
<evidence type="ECO:0000256" key="1">
    <source>
        <dbReference type="ARBA" id="ARBA00004651"/>
    </source>
</evidence>
<organism evidence="9">
    <name type="scientific">Candidatus Electrothrix aestuarii</name>
    <dbReference type="NCBI Taxonomy" id="3062594"/>
    <lineage>
        <taxon>Bacteria</taxon>
        <taxon>Pseudomonadati</taxon>
        <taxon>Thermodesulfobacteriota</taxon>
        <taxon>Desulfobulbia</taxon>
        <taxon>Desulfobulbales</taxon>
        <taxon>Desulfobulbaceae</taxon>
        <taxon>Candidatus Electrothrix</taxon>
    </lineage>
</organism>
<comment type="cofactor">
    <cofactor evidence="7">
        <name>Mg(2+)</name>
        <dbReference type="ChEBI" id="CHEBI:18420"/>
    </cofactor>
</comment>
<feature type="transmembrane region" description="Helical" evidence="8">
    <location>
        <begin position="169"/>
        <end position="189"/>
    </location>
</feature>
<protein>
    <submittedName>
        <fullName evidence="9">MraY family glycosyltransferase</fullName>
        <ecNumber evidence="9">2.7.8.-</ecNumber>
    </submittedName>
</protein>
<dbReference type="KEGG" id="eaj:Q3M24_21825"/>
<name>A0AAU8LUL4_9BACT</name>
<dbReference type="GO" id="GO:0044038">
    <property type="term" value="P:cell wall macromolecule biosynthetic process"/>
    <property type="evidence" value="ECO:0007669"/>
    <property type="project" value="TreeGrafter"/>
</dbReference>
<feature type="transmembrane region" description="Helical" evidence="8">
    <location>
        <begin position="298"/>
        <end position="317"/>
    </location>
</feature>
<dbReference type="GO" id="GO:0009103">
    <property type="term" value="P:lipopolysaccharide biosynthetic process"/>
    <property type="evidence" value="ECO:0007669"/>
    <property type="project" value="TreeGrafter"/>
</dbReference>
<sequence length="511" mass="56498">MLTLLFVFVVACLTALVLTPFIRQFALYFDLTDKPSARKMHSKKIPRVGGVVLFIGSFLPFLFLLLVQKYSPTAQDFFSNPSLQSFTTGAVLIFLLGLLDDVRELSFSFKIVGQLLVALFVYSCGVQITEVTTPFGPNFSIGIFSLPVTVFWFLLVINAINLIDGLDGLAAGICLFVSLSMLFVCIVNGRLGASLVFAALAGVLIGFLRYNFYPASIFMGDSGSYFLGYCLAALSIGGAIKGQVATALLIPVIALGIPLMDTLWAPVRRFMNGQEIFQPDNKHIHHRLVRLGFSHRRAVLALYALSVVLGICSMLLVHTQNDTSALILFLLGIGLVALLSYLSDSRGLNMHSLASWARDLSDEAGISIQRRLFLQHQRKIIDAPNFEVLWASICLCLEMLGFDYAEFHFIEQQAAATKMGRSRCRFSWAAKNDDAPPSPQESLLRIELPIHQLLPNKTVACNYGTLLLMKDMRHSATEPYLLKRVEQLRRSMVMALEKINESGQVCCGKCG</sequence>
<feature type="transmembrane region" description="Helical" evidence="8">
    <location>
        <begin position="195"/>
        <end position="212"/>
    </location>
</feature>
<dbReference type="GO" id="GO:0046872">
    <property type="term" value="F:metal ion binding"/>
    <property type="evidence" value="ECO:0007669"/>
    <property type="project" value="UniProtKB-KW"/>
</dbReference>
<reference evidence="9" key="1">
    <citation type="journal article" date="2024" name="Syst. Appl. Microbiol.">
        <title>First single-strain enrichments of Electrothrix cable bacteria, description of E. aestuarii sp. nov. and E. rattekaaiensis sp. nov., and proposal of a cable bacteria taxonomy following the rules of the SeqCode.</title>
        <authorList>
            <person name="Plum-Jensen L.E."/>
            <person name="Schramm A."/>
            <person name="Marshall I.P.G."/>
        </authorList>
    </citation>
    <scope>NUCLEOTIDE SEQUENCE</scope>
    <source>
        <strain evidence="9">Rat1</strain>
    </source>
</reference>
<feature type="transmembrane region" description="Helical" evidence="8">
    <location>
        <begin position="224"/>
        <end position="240"/>
    </location>
</feature>
<keyword evidence="2" id="KW-1003">Cell membrane</keyword>
<keyword evidence="7" id="KW-0460">Magnesium</keyword>
<keyword evidence="3 9" id="KW-0808">Transferase</keyword>
<evidence type="ECO:0000313" key="9">
    <source>
        <dbReference type="EMBL" id="XCN72886.1"/>
    </source>
</evidence>
<dbReference type="CDD" id="cd06853">
    <property type="entry name" value="GT_WecA_like"/>
    <property type="match status" value="1"/>
</dbReference>
<dbReference type="InterPro" id="IPR018480">
    <property type="entry name" value="PNAcMuramoyl-5peptid_Trfase_CS"/>
</dbReference>
<proteinExistence type="predicted"/>
<feature type="transmembrane region" description="Helical" evidence="8">
    <location>
        <begin position="323"/>
        <end position="342"/>
    </location>
</feature>
<dbReference type="InterPro" id="IPR000715">
    <property type="entry name" value="Glycosyl_transferase_4"/>
</dbReference>
<evidence type="ECO:0000256" key="6">
    <source>
        <dbReference type="ARBA" id="ARBA00023136"/>
    </source>
</evidence>
<feature type="transmembrane region" description="Helical" evidence="8">
    <location>
        <begin position="50"/>
        <end position="70"/>
    </location>
</feature>
<dbReference type="EMBL" id="CP159373">
    <property type="protein sequence ID" value="XCN72886.1"/>
    <property type="molecule type" value="Genomic_DNA"/>
</dbReference>
<accession>A0AAU8LUL4</accession>
<feature type="transmembrane region" description="Helical" evidence="8">
    <location>
        <begin position="246"/>
        <end position="267"/>
    </location>
</feature>
<keyword evidence="4 8" id="KW-0812">Transmembrane</keyword>
<dbReference type="Pfam" id="PF00953">
    <property type="entry name" value="Glycos_transf_4"/>
    <property type="match status" value="1"/>
</dbReference>
<feature type="binding site" evidence="7">
    <location>
        <position position="221"/>
    </location>
    <ligand>
        <name>Mg(2+)</name>
        <dbReference type="ChEBI" id="CHEBI:18420"/>
    </ligand>
</feature>
<feature type="transmembrane region" description="Helical" evidence="8">
    <location>
        <begin position="135"/>
        <end position="157"/>
    </location>
</feature>
<evidence type="ECO:0000256" key="2">
    <source>
        <dbReference type="ARBA" id="ARBA00022475"/>
    </source>
</evidence>
<feature type="transmembrane region" description="Helical" evidence="8">
    <location>
        <begin position="82"/>
        <end position="99"/>
    </location>
</feature>
<keyword evidence="7" id="KW-0479">Metal-binding</keyword>
<dbReference type="GO" id="GO:0016780">
    <property type="term" value="F:phosphotransferase activity, for other substituted phosphate groups"/>
    <property type="evidence" value="ECO:0007669"/>
    <property type="project" value="InterPro"/>
</dbReference>
<feature type="transmembrane region" description="Helical" evidence="8">
    <location>
        <begin position="6"/>
        <end position="29"/>
    </location>
</feature>
<evidence type="ECO:0000256" key="7">
    <source>
        <dbReference type="PIRSR" id="PIRSR600715-1"/>
    </source>
</evidence>
<dbReference type="GO" id="GO:0071555">
    <property type="term" value="P:cell wall organization"/>
    <property type="evidence" value="ECO:0007669"/>
    <property type="project" value="TreeGrafter"/>
</dbReference>
<dbReference type="PROSITE" id="PS01348">
    <property type="entry name" value="MRAY_2"/>
    <property type="match status" value="1"/>
</dbReference>
<dbReference type="AlphaFoldDB" id="A0AAU8LUL4"/>
<keyword evidence="5 8" id="KW-1133">Transmembrane helix</keyword>
<feature type="binding site" evidence="7">
    <location>
        <position position="161"/>
    </location>
    <ligand>
        <name>Mg(2+)</name>
        <dbReference type="ChEBI" id="CHEBI:18420"/>
    </ligand>
</feature>